<dbReference type="Pfam" id="PF01546">
    <property type="entry name" value="Peptidase_M20"/>
    <property type="match status" value="1"/>
</dbReference>
<reference evidence="5" key="1">
    <citation type="submission" date="2021-03" db="EMBL/GenBank/DDBJ databases">
        <authorList>
            <person name="Sun Q."/>
        </authorList>
    </citation>
    <scope>NUCLEOTIDE SEQUENCE</scope>
    <source>
        <strain evidence="5">CCM 8862</strain>
    </source>
</reference>
<dbReference type="Proteomes" id="UP000664332">
    <property type="component" value="Unassembled WGS sequence"/>
</dbReference>
<evidence type="ECO:0000256" key="2">
    <source>
        <dbReference type="ARBA" id="ARBA00022723"/>
    </source>
</evidence>
<comment type="caution">
    <text evidence="5">The sequence shown here is derived from an EMBL/GenBank/DDBJ whole genome shotgun (WGS) entry which is preliminary data.</text>
</comment>
<dbReference type="InterPro" id="IPR002933">
    <property type="entry name" value="Peptidase_M20"/>
</dbReference>
<dbReference type="SUPFAM" id="SSF53187">
    <property type="entry name" value="Zn-dependent exopeptidases"/>
    <property type="match status" value="1"/>
</dbReference>
<keyword evidence="3" id="KW-0378">Hydrolase</keyword>
<dbReference type="InterPro" id="IPR011650">
    <property type="entry name" value="Peptidase_M20_dimer"/>
</dbReference>
<dbReference type="PANTHER" id="PTHR43270:SF12">
    <property type="entry name" value="SUCCINYL-DIAMINOPIMELATE DESUCCINYLASE"/>
    <property type="match status" value="1"/>
</dbReference>
<evidence type="ECO:0000256" key="1">
    <source>
        <dbReference type="ARBA" id="ARBA00022670"/>
    </source>
</evidence>
<dbReference type="GO" id="GO:0008233">
    <property type="term" value="F:peptidase activity"/>
    <property type="evidence" value="ECO:0007669"/>
    <property type="project" value="UniProtKB-KW"/>
</dbReference>
<dbReference type="GO" id="GO:0006508">
    <property type="term" value="P:proteolysis"/>
    <property type="evidence" value="ECO:0007669"/>
    <property type="project" value="UniProtKB-KW"/>
</dbReference>
<proteinExistence type="predicted"/>
<dbReference type="Gene3D" id="3.40.630.10">
    <property type="entry name" value="Zn peptidases"/>
    <property type="match status" value="1"/>
</dbReference>
<dbReference type="PANTHER" id="PTHR43270">
    <property type="entry name" value="BETA-ALA-HIS DIPEPTIDASE"/>
    <property type="match status" value="1"/>
</dbReference>
<evidence type="ECO:0000259" key="4">
    <source>
        <dbReference type="Pfam" id="PF07687"/>
    </source>
</evidence>
<keyword evidence="1" id="KW-0645">Protease</keyword>
<dbReference type="AlphaFoldDB" id="A0A939E3V2"/>
<evidence type="ECO:0000313" key="5">
    <source>
        <dbReference type="EMBL" id="MBN9645117.1"/>
    </source>
</evidence>
<dbReference type="Gene3D" id="3.30.70.360">
    <property type="match status" value="1"/>
</dbReference>
<evidence type="ECO:0000256" key="3">
    <source>
        <dbReference type="ARBA" id="ARBA00022801"/>
    </source>
</evidence>
<gene>
    <name evidence="5" type="ORF">JZY06_10930</name>
</gene>
<accession>A0A939E3V2</accession>
<keyword evidence="2" id="KW-0479">Metal-binding</keyword>
<keyword evidence="6" id="KW-1185">Reference proteome</keyword>
<sequence>MTTTTDNDSTASCPATQAATGAIAAQADEIRTNLAALVGLNTVHGDPDHADDRAQAVDWLTRAITELGMGFDIQSFDTTDGSVAIVAKRKPTADLPTVVLYCHYDVVPVPDPTAWDTDPWTLTEKEGRWYGRGSADCKGNVVAHLAALKALKELGDTGLGLTLVIEGSEEKGGEGLDRLIEDRPDLVQADAIMIVDTGGVATGVPTLTTSLRGGALAEVTVKTLASPMHSGSFGGAAPDAVAALMRTLDSLRDKETGAITIDGVDCTGTWDGAPYDPETFRKDAGMLDGVEIMGGENDSPADQVWARPAVTCIGFDSTPVKDAVNAVPATATAKLNLRVPAGQDAHDVAEKLKAHLENHVPWGAHISVTLSDINQPFKADTTGPVMETLKKSISDAFGGKDTVYTGSGGSIPLTIKLQELVPGAVIALYGVEEPTCAIHSANESVDPEEIKRIAVAETLFLMRYARTFKQ</sequence>
<dbReference type="RefSeq" id="WP_207279593.1">
    <property type="nucleotide sequence ID" value="NZ_JAFLEQ010000017.1"/>
</dbReference>
<evidence type="ECO:0000313" key="6">
    <source>
        <dbReference type="Proteomes" id="UP000664332"/>
    </source>
</evidence>
<protein>
    <submittedName>
        <fullName evidence="5">Dipeptidase</fullName>
    </submittedName>
</protein>
<dbReference type="InterPro" id="IPR051458">
    <property type="entry name" value="Cyt/Met_Dipeptidase"/>
</dbReference>
<feature type="domain" description="Peptidase M20 dimerisation" evidence="4">
    <location>
        <begin position="217"/>
        <end position="362"/>
    </location>
</feature>
<organism evidence="5 6">
    <name type="scientific">Corynebacterium mendelii</name>
    <dbReference type="NCBI Taxonomy" id="2765362"/>
    <lineage>
        <taxon>Bacteria</taxon>
        <taxon>Bacillati</taxon>
        <taxon>Actinomycetota</taxon>
        <taxon>Actinomycetes</taxon>
        <taxon>Mycobacteriales</taxon>
        <taxon>Corynebacteriaceae</taxon>
        <taxon>Corynebacterium</taxon>
    </lineage>
</organism>
<dbReference type="EMBL" id="JAFLEQ010000017">
    <property type="protein sequence ID" value="MBN9645117.1"/>
    <property type="molecule type" value="Genomic_DNA"/>
</dbReference>
<name>A0A939E3V2_9CORY</name>
<dbReference type="Pfam" id="PF07687">
    <property type="entry name" value="M20_dimer"/>
    <property type="match status" value="1"/>
</dbReference>
<dbReference type="GO" id="GO:0046872">
    <property type="term" value="F:metal ion binding"/>
    <property type="evidence" value="ECO:0007669"/>
    <property type="project" value="UniProtKB-KW"/>
</dbReference>
<dbReference type="NCBIfam" id="NF005914">
    <property type="entry name" value="PRK07907.1"/>
    <property type="match status" value="1"/>
</dbReference>